<dbReference type="Proteomes" id="UP000036959">
    <property type="component" value="Unassembled WGS sequence"/>
</dbReference>
<evidence type="ECO:0000313" key="2">
    <source>
        <dbReference type="Proteomes" id="UP000036959"/>
    </source>
</evidence>
<comment type="caution">
    <text evidence="1">The sequence shown here is derived from an EMBL/GenBank/DDBJ whole genome shotgun (WGS) entry which is preliminary data.</text>
</comment>
<name>A0A0L0M2M0_9BURK</name>
<dbReference type="AlphaFoldDB" id="A0A0L0M2M0"/>
<accession>A0A0L0M2M0</accession>
<dbReference type="EMBL" id="LFJJ01000302">
    <property type="protein sequence ID" value="KND56907.1"/>
    <property type="molecule type" value="Genomic_DNA"/>
</dbReference>
<protein>
    <submittedName>
        <fullName evidence="1">Uncharacterized protein</fullName>
    </submittedName>
</protein>
<keyword evidence="2" id="KW-1185">Reference proteome</keyword>
<sequence>MILTREVRRQRLPRNRCLRRCDGSGHVCPSGLRTLHVCNAASGGQILELSLEGLDLPLQLFGFAAELHAPKFVDLCLELLDLDIAFGKQTTSLDQQGLQEIDIVRKIGAVRHARQFTSVPRGLQNRQRGGATGLSPIDALEKHRQLC</sequence>
<gene>
    <name evidence="1" type="ORF">BVER_02757</name>
</gene>
<organism evidence="1 2">
    <name type="scientific">Candidatus Burkholderia verschuerenii</name>
    <dbReference type="NCBI Taxonomy" id="242163"/>
    <lineage>
        <taxon>Bacteria</taxon>
        <taxon>Pseudomonadati</taxon>
        <taxon>Pseudomonadota</taxon>
        <taxon>Betaproteobacteria</taxon>
        <taxon>Burkholderiales</taxon>
        <taxon>Burkholderiaceae</taxon>
        <taxon>Burkholderia</taxon>
    </lineage>
</organism>
<evidence type="ECO:0000313" key="1">
    <source>
        <dbReference type="EMBL" id="KND56907.1"/>
    </source>
</evidence>
<proteinExistence type="predicted"/>
<reference evidence="2" key="1">
    <citation type="submission" date="2015-06" db="EMBL/GenBank/DDBJ databases">
        <title>Comparative genomics of Burkholderia leaf nodule symbionts.</title>
        <authorList>
            <person name="Carlier A."/>
            <person name="Eberl L."/>
            <person name="Pinto-Carbo M."/>
        </authorList>
    </citation>
    <scope>NUCLEOTIDE SEQUENCE [LARGE SCALE GENOMIC DNA]</scope>
    <source>
        <strain evidence="2">UZHbot4</strain>
    </source>
</reference>